<feature type="coiled-coil region" evidence="1">
    <location>
        <begin position="74"/>
        <end position="108"/>
    </location>
</feature>
<evidence type="ECO:0000256" key="1">
    <source>
        <dbReference type="SAM" id="Coils"/>
    </source>
</evidence>
<proteinExistence type="predicted"/>
<dbReference type="STRING" id="36166.T1H3V6"/>
<dbReference type="Proteomes" id="UP000015102">
    <property type="component" value="Unassembled WGS sequence"/>
</dbReference>
<dbReference type="EMBL" id="CAQQ02029449">
    <property type="status" value="NOT_ANNOTATED_CDS"/>
    <property type="molecule type" value="Genomic_DNA"/>
</dbReference>
<organism evidence="2 3">
    <name type="scientific">Megaselia scalaris</name>
    <name type="common">Humpbacked fly</name>
    <name type="synonym">Phora scalaris</name>
    <dbReference type="NCBI Taxonomy" id="36166"/>
    <lineage>
        <taxon>Eukaryota</taxon>
        <taxon>Metazoa</taxon>
        <taxon>Ecdysozoa</taxon>
        <taxon>Arthropoda</taxon>
        <taxon>Hexapoda</taxon>
        <taxon>Insecta</taxon>
        <taxon>Pterygota</taxon>
        <taxon>Neoptera</taxon>
        <taxon>Endopterygota</taxon>
        <taxon>Diptera</taxon>
        <taxon>Brachycera</taxon>
        <taxon>Muscomorpha</taxon>
        <taxon>Platypezoidea</taxon>
        <taxon>Phoridae</taxon>
        <taxon>Megaseliini</taxon>
        <taxon>Megaselia</taxon>
    </lineage>
</organism>
<keyword evidence="3" id="KW-1185">Reference proteome</keyword>
<evidence type="ECO:0000313" key="2">
    <source>
        <dbReference type="EnsemblMetazoa" id="MESCA010950-PA"/>
    </source>
</evidence>
<evidence type="ECO:0000313" key="3">
    <source>
        <dbReference type="Proteomes" id="UP000015102"/>
    </source>
</evidence>
<dbReference type="EMBL" id="CAQQ02029450">
    <property type="status" value="NOT_ANNOTATED_CDS"/>
    <property type="molecule type" value="Genomic_DNA"/>
</dbReference>
<dbReference type="PANTHER" id="PTHR33053">
    <property type="entry name" value="PROTEIN, PUTATIVE-RELATED"/>
    <property type="match status" value="1"/>
</dbReference>
<dbReference type="AlphaFoldDB" id="T1H3V6"/>
<accession>T1H3V6</accession>
<protein>
    <submittedName>
        <fullName evidence="2">Uncharacterized protein</fullName>
    </submittedName>
</protein>
<sequence length="379" mass="44481">DYTIGRQPNCDNFHNLIHIYDDVLNFGPLDNFSAFKFENFIQSLIKDIRKPEKIIQELYHRYMERDTIENAKKLTDFNEENFNIEENADAFENAATDALETVERLKTRFSKVGYRLKCTAFKIKKFVNTFKLYEHNLPSDQRTLLSTPRKCPINICEFGEYKYFGVESSLEKILEKNRIEFLPTELSLTLCIDDVPINKEVSITATFNIEMSKFIADTVAKSKILKIKGHTGYLRCTKCWVHGELKNNRLYFKDTRAKKHYTIGRQPNCDNFHNLIHIYDVLNFGPLDNFSAFKFENFMHFLIKDIRKPDKIIQQLYHRYMERDTIENAKSNEKTFKNITAPGPTVDNMVGIHYSKIKFGNFIINTKNNGDNCFQIGDE</sequence>
<name>T1H3V6_MEGSC</name>
<reference evidence="2" key="2">
    <citation type="submission" date="2015-06" db="UniProtKB">
        <authorList>
            <consortium name="EnsemblMetazoa"/>
        </authorList>
    </citation>
    <scope>IDENTIFICATION</scope>
</reference>
<keyword evidence="1" id="KW-0175">Coiled coil</keyword>
<reference evidence="3" key="1">
    <citation type="submission" date="2013-02" db="EMBL/GenBank/DDBJ databases">
        <authorList>
            <person name="Hughes D."/>
        </authorList>
    </citation>
    <scope>NUCLEOTIDE SEQUENCE</scope>
    <source>
        <strain>Durham</strain>
        <strain evidence="3">NC isolate 2 -- Noor lab</strain>
    </source>
</reference>
<dbReference type="EnsemblMetazoa" id="MESCA010950-RA">
    <property type="protein sequence ID" value="MESCA010950-PA"/>
    <property type="gene ID" value="MESCA010950"/>
</dbReference>
<dbReference type="HOGENOM" id="CLU_730712_0_0_1"/>
<dbReference type="EMBL" id="CAQQ02029451">
    <property type="status" value="NOT_ANNOTATED_CDS"/>
    <property type="molecule type" value="Genomic_DNA"/>
</dbReference>